<evidence type="ECO:0000313" key="1">
    <source>
        <dbReference type="EMBL" id="RMV74534.1"/>
    </source>
</evidence>
<sequence length="209" mass="23437">MDEFLEWSDELHVEILGLLDGVLAYPGIRHEVSMVACGMALEHALSLRLLVRAECYTSALSMMRLQYEALTRSVWLLYAATDLQVETLASPLTLDAEHAAKKMPMFGAMLDQTIRTAPDQASRMLLNFKEVNYHAMNSFVHSGIHPLRRHVEGYPVKLIEDVLRNSNGLNVMTYQLAVVLTGDPRFAGSVKAMQEKYHQILPGLISPLN</sequence>
<gene>
    <name evidence="1" type="ORF">ALP05_01405</name>
</gene>
<name>A0A3M6F3U6_9PSED</name>
<protein>
    <submittedName>
        <fullName evidence="1">Uncharacterized protein</fullName>
    </submittedName>
</protein>
<dbReference type="Pfam" id="PF22491">
    <property type="entry name" value="DUF6988"/>
    <property type="match status" value="1"/>
</dbReference>
<dbReference type="AlphaFoldDB" id="A0A3M6F3U6"/>
<evidence type="ECO:0000313" key="2">
    <source>
        <dbReference type="Proteomes" id="UP000269872"/>
    </source>
</evidence>
<organism evidence="1 2">
    <name type="scientific">Pseudomonas caricapapayae</name>
    <dbReference type="NCBI Taxonomy" id="46678"/>
    <lineage>
        <taxon>Bacteria</taxon>
        <taxon>Pseudomonadati</taxon>
        <taxon>Pseudomonadota</taxon>
        <taxon>Gammaproteobacteria</taxon>
        <taxon>Pseudomonadales</taxon>
        <taxon>Pseudomonadaceae</taxon>
        <taxon>Pseudomonas</taxon>
    </lineage>
</organism>
<reference evidence="1 2" key="1">
    <citation type="submission" date="2018-08" db="EMBL/GenBank/DDBJ databases">
        <title>Recombination of ecologically and evolutionarily significant loci maintains genetic cohesion in the Pseudomonas syringae species complex.</title>
        <authorList>
            <person name="Dillon M."/>
            <person name="Thakur S."/>
            <person name="Almeida R.N.D."/>
            <person name="Weir B.S."/>
            <person name="Guttman D.S."/>
        </authorList>
    </citation>
    <scope>NUCLEOTIDE SEQUENCE [LARGE SCALE GENOMIC DNA]</scope>
    <source>
        <strain evidence="1 2">ICMP 7496</strain>
    </source>
</reference>
<proteinExistence type="predicted"/>
<comment type="caution">
    <text evidence="1">The sequence shown here is derived from an EMBL/GenBank/DDBJ whole genome shotgun (WGS) entry which is preliminary data.</text>
</comment>
<accession>A0A3M6F3U6</accession>
<dbReference type="Proteomes" id="UP000269872">
    <property type="component" value="Unassembled WGS sequence"/>
</dbReference>
<dbReference type="RefSeq" id="WP_223813461.1">
    <property type="nucleotide sequence ID" value="NZ_RBUY01000109.1"/>
</dbReference>
<dbReference type="InterPro" id="IPR054257">
    <property type="entry name" value="DUF6988"/>
</dbReference>
<dbReference type="EMBL" id="RBUY01000109">
    <property type="protein sequence ID" value="RMV74534.1"/>
    <property type="molecule type" value="Genomic_DNA"/>
</dbReference>